<reference evidence="1 2" key="1">
    <citation type="submission" date="2018-08" db="EMBL/GenBank/DDBJ databases">
        <title>A genome reference for cultivated species of the human gut microbiota.</title>
        <authorList>
            <person name="Zou Y."/>
            <person name="Xue W."/>
            <person name="Luo G."/>
        </authorList>
    </citation>
    <scope>NUCLEOTIDE SEQUENCE [LARGE SCALE GENOMIC DNA]</scope>
    <source>
        <strain evidence="1 2">AF28-15</strain>
    </source>
</reference>
<gene>
    <name evidence="1" type="ORF">DWY96_01380</name>
</gene>
<dbReference type="Proteomes" id="UP000283738">
    <property type="component" value="Unassembled WGS sequence"/>
</dbReference>
<name>A0A412BL38_9FIRM</name>
<evidence type="ECO:0000313" key="2">
    <source>
        <dbReference type="Proteomes" id="UP000283738"/>
    </source>
</evidence>
<dbReference type="EMBL" id="QRTF01000001">
    <property type="protein sequence ID" value="RGQ55987.1"/>
    <property type="molecule type" value="Genomic_DNA"/>
</dbReference>
<organism evidence="1 2">
    <name type="scientific">Roseburia inulinivorans</name>
    <dbReference type="NCBI Taxonomy" id="360807"/>
    <lineage>
        <taxon>Bacteria</taxon>
        <taxon>Bacillati</taxon>
        <taxon>Bacillota</taxon>
        <taxon>Clostridia</taxon>
        <taxon>Lachnospirales</taxon>
        <taxon>Lachnospiraceae</taxon>
        <taxon>Roseburia</taxon>
    </lineage>
</organism>
<dbReference type="AlphaFoldDB" id="A0A412BL38"/>
<proteinExistence type="predicted"/>
<comment type="caution">
    <text evidence="1">The sequence shown here is derived from an EMBL/GenBank/DDBJ whole genome shotgun (WGS) entry which is preliminary data.</text>
</comment>
<dbReference type="RefSeq" id="WP_055040424.1">
    <property type="nucleotide sequence ID" value="NZ_CAKZTK010000005.1"/>
</dbReference>
<sequence length="121" mass="14089">MVKFVQMLFCDRNDSLRIVGQRRNIRLHRNAGLFTVRAVLSQNAAICTSFREPPSGELYTDKRETFRCFEIALKYACKITAFTDRFRCGQNDHTYFTAQKREEFHGSGGGQNIHNHFYTSK</sequence>
<protein>
    <submittedName>
        <fullName evidence="1">Uncharacterized protein</fullName>
    </submittedName>
</protein>
<accession>A0A412BL38</accession>
<evidence type="ECO:0000313" key="1">
    <source>
        <dbReference type="EMBL" id="RGQ55987.1"/>
    </source>
</evidence>